<keyword evidence="3" id="KW-1185">Reference proteome</keyword>
<dbReference type="OrthoDB" id="5667at2759"/>
<dbReference type="GeneID" id="59309475"/>
<dbReference type="EMBL" id="JAAOAV010000172">
    <property type="protein sequence ID" value="KAF5592308.1"/>
    <property type="molecule type" value="Genomic_DNA"/>
</dbReference>
<keyword evidence="1" id="KW-0472">Membrane</keyword>
<dbReference type="SUPFAM" id="SSF103473">
    <property type="entry name" value="MFS general substrate transporter"/>
    <property type="match status" value="1"/>
</dbReference>
<evidence type="ECO:0000313" key="2">
    <source>
        <dbReference type="EMBL" id="KAF5592308.1"/>
    </source>
</evidence>
<dbReference type="InterPro" id="IPR050327">
    <property type="entry name" value="Proton-linked_MCT"/>
</dbReference>
<dbReference type="Gene3D" id="1.20.1250.20">
    <property type="entry name" value="MFS general substrate transporter like domains"/>
    <property type="match status" value="1"/>
</dbReference>
<evidence type="ECO:0000313" key="3">
    <source>
        <dbReference type="Proteomes" id="UP000547976"/>
    </source>
</evidence>
<dbReference type="RefSeq" id="XP_036534309.1">
    <property type="nucleotide sequence ID" value="XM_036674757.1"/>
</dbReference>
<proteinExistence type="predicted"/>
<accession>A0A8H5UMC0</accession>
<gene>
    <name evidence="2" type="ORF">FSUBG_10201</name>
</gene>
<dbReference type="AlphaFoldDB" id="A0A8H5UMC0"/>
<dbReference type="Proteomes" id="UP000547976">
    <property type="component" value="Unassembled WGS sequence"/>
</dbReference>
<dbReference type="PANTHER" id="PTHR11360:SF177">
    <property type="entry name" value="RIBOFLAVIN TRANSPORTER MCH5"/>
    <property type="match status" value="1"/>
</dbReference>
<dbReference type="InterPro" id="IPR036259">
    <property type="entry name" value="MFS_trans_sf"/>
</dbReference>
<reference evidence="2 3" key="1">
    <citation type="submission" date="2020-05" db="EMBL/GenBank/DDBJ databases">
        <title>Identification and distribution of gene clusters putatively required for synthesis of sphingolipid metabolism inhibitors in phylogenetically diverse species of the filamentous fungus Fusarium.</title>
        <authorList>
            <person name="Kim H.-S."/>
            <person name="Busman M."/>
            <person name="Brown D.W."/>
            <person name="Divon H."/>
            <person name="Uhlig S."/>
            <person name="Proctor R.H."/>
        </authorList>
    </citation>
    <scope>NUCLEOTIDE SEQUENCE [LARGE SCALE GENOMIC DNA]</scope>
    <source>
        <strain evidence="2 3">NRRL 66333</strain>
    </source>
</reference>
<feature type="transmembrane region" description="Helical" evidence="1">
    <location>
        <begin position="6"/>
        <end position="27"/>
    </location>
</feature>
<protein>
    <submittedName>
        <fullName evidence="2">Transporter MCH4</fullName>
    </submittedName>
</protein>
<sequence>MSWDLSISSIVILNAVSVFGRILPGFLPDKVWTFQHDGDMHNHVSYSDSTVWLPGKSSAALLCYSAFFDFFSGCYISLTPALVAEVSPPSDIGHRTGILYFCISVGVLASSPIASAIVEASEEWLKQVERLEYKLNTLLHMLIRPKRSSLAQGFHLDTSQALSAHISPMADPKIQKDQKGDILSKKAH</sequence>
<keyword evidence="1" id="KW-0812">Transmembrane</keyword>
<dbReference type="PANTHER" id="PTHR11360">
    <property type="entry name" value="MONOCARBOXYLATE TRANSPORTER"/>
    <property type="match status" value="1"/>
</dbReference>
<keyword evidence="1" id="KW-1133">Transmembrane helix</keyword>
<feature type="transmembrane region" description="Helical" evidence="1">
    <location>
        <begin position="98"/>
        <end position="118"/>
    </location>
</feature>
<evidence type="ECO:0000256" key="1">
    <source>
        <dbReference type="SAM" id="Phobius"/>
    </source>
</evidence>
<comment type="caution">
    <text evidence="2">The sequence shown here is derived from an EMBL/GenBank/DDBJ whole genome shotgun (WGS) entry which is preliminary data.</text>
</comment>
<name>A0A8H5UMC0_GIBSU</name>
<organism evidence="2 3">
    <name type="scientific">Gibberella subglutinans</name>
    <name type="common">Fusarium subglutinans</name>
    <dbReference type="NCBI Taxonomy" id="42677"/>
    <lineage>
        <taxon>Eukaryota</taxon>
        <taxon>Fungi</taxon>
        <taxon>Dikarya</taxon>
        <taxon>Ascomycota</taxon>
        <taxon>Pezizomycotina</taxon>
        <taxon>Sordariomycetes</taxon>
        <taxon>Hypocreomycetidae</taxon>
        <taxon>Hypocreales</taxon>
        <taxon>Nectriaceae</taxon>
        <taxon>Fusarium</taxon>
        <taxon>Fusarium fujikuroi species complex</taxon>
    </lineage>
</organism>